<protein>
    <submittedName>
        <fullName evidence="1">Uncharacterized protein</fullName>
    </submittedName>
</protein>
<organism evidence="1">
    <name type="scientific">marine sediment metagenome</name>
    <dbReference type="NCBI Taxonomy" id="412755"/>
    <lineage>
        <taxon>unclassified sequences</taxon>
        <taxon>metagenomes</taxon>
        <taxon>ecological metagenomes</taxon>
    </lineage>
</organism>
<comment type="caution">
    <text evidence="1">The sequence shown here is derived from an EMBL/GenBank/DDBJ whole genome shotgun (WGS) entry which is preliminary data.</text>
</comment>
<accession>X1BKM1</accession>
<feature type="non-terminal residue" evidence="1">
    <location>
        <position position="1"/>
    </location>
</feature>
<proteinExistence type="predicted"/>
<dbReference type="EMBL" id="BART01022372">
    <property type="protein sequence ID" value="GAG95565.1"/>
    <property type="molecule type" value="Genomic_DNA"/>
</dbReference>
<evidence type="ECO:0000313" key="1">
    <source>
        <dbReference type="EMBL" id="GAG95565.1"/>
    </source>
</evidence>
<dbReference type="AlphaFoldDB" id="X1BKM1"/>
<gene>
    <name evidence="1" type="ORF">S01H4_40967</name>
</gene>
<name>X1BKM1_9ZZZZ</name>
<reference evidence="1" key="1">
    <citation type="journal article" date="2014" name="Front. Microbiol.">
        <title>High frequency of phylogenetically diverse reductive dehalogenase-homologous genes in deep subseafloor sedimentary metagenomes.</title>
        <authorList>
            <person name="Kawai M."/>
            <person name="Futagami T."/>
            <person name="Toyoda A."/>
            <person name="Takaki Y."/>
            <person name="Nishi S."/>
            <person name="Hori S."/>
            <person name="Arai W."/>
            <person name="Tsubouchi T."/>
            <person name="Morono Y."/>
            <person name="Uchiyama I."/>
            <person name="Ito T."/>
            <person name="Fujiyama A."/>
            <person name="Inagaki F."/>
            <person name="Takami H."/>
        </authorList>
    </citation>
    <scope>NUCLEOTIDE SEQUENCE</scope>
    <source>
        <strain evidence="1">Expedition CK06-06</strain>
    </source>
</reference>
<sequence>SRTGIKSVLNNDWKRPLDICYVYEKGEMYKCCRYPGDSELCQNCGYLSYAEIGQTLKLKPSAILNALKYF</sequence>